<keyword evidence="4" id="KW-1185">Reference proteome</keyword>
<dbReference type="SUPFAM" id="SSF52402">
    <property type="entry name" value="Adenine nucleotide alpha hydrolases-like"/>
    <property type="match status" value="1"/>
</dbReference>
<dbReference type="InterPro" id="IPR006016">
    <property type="entry name" value="UspA"/>
</dbReference>
<dbReference type="InterPro" id="IPR006015">
    <property type="entry name" value="Universal_stress_UspA"/>
</dbReference>
<name>A0A8J8Q013_9EURY</name>
<feature type="domain" description="UspA" evidence="2">
    <location>
        <begin position="1"/>
        <end position="134"/>
    </location>
</feature>
<dbReference type="AlphaFoldDB" id="A0A8J8Q013"/>
<evidence type="ECO:0000259" key="2">
    <source>
        <dbReference type="Pfam" id="PF00582"/>
    </source>
</evidence>
<comment type="similarity">
    <text evidence="1">Belongs to the universal stress protein A family.</text>
</comment>
<evidence type="ECO:0000313" key="4">
    <source>
        <dbReference type="Proteomes" id="UP000766904"/>
    </source>
</evidence>
<dbReference type="Gene3D" id="3.40.50.620">
    <property type="entry name" value="HUPs"/>
    <property type="match status" value="1"/>
</dbReference>
<sequence length="134" mass="14367">MYETILVATDGSSPANRAVDAAVDIASTFDADLHVVSVVDTSRYGDSMLSGTEDVIDELRGRAEEILEDVETRADVDVTTEIRRGRPHEEIVGYADSTDADLLVVGNRGLGASGQIGSTAERVVRYVDRPVLTV</sequence>
<organism evidence="3 4">
    <name type="scientific">Natronococcus pandeyae</name>
    <dbReference type="NCBI Taxonomy" id="2055836"/>
    <lineage>
        <taxon>Archaea</taxon>
        <taxon>Methanobacteriati</taxon>
        <taxon>Methanobacteriota</taxon>
        <taxon>Stenosarchaea group</taxon>
        <taxon>Halobacteria</taxon>
        <taxon>Halobacteriales</taxon>
        <taxon>Natrialbaceae</taxon>
        <taxon>Natronococcus</taxon>
    </lineage>
</organism>
<reference evidence="3" key="1">
    <citation type="submission" date="2017-11" db="EMBL/GenBank/DDBJ databases">
        <authorList>
            <person name="Kajale S.C."/>
            <person name="Sharma A."/>
        </authorList>
    </citation>
    <scope>NUCLEOTIDE SEQUENCE</scope>
    <source>
        <strain evidence="3">LS1_42</strain>
    </source>
</reference>
<evidence type="ECO:0000313" key="3">
    <source>
        <dbReference type="EMBL" id="TYL36522.1"/>
    </source>
</evidence>
<dbReference type="PANTHER" id="PTHR46268">
    <property type="entry name" value="STRESS RESPONSE PROTEIN NHAX"/>
    <property type="match status" value="1"/>
</dbReference>
<dbReference type="EMBL" id="PHNJ01000017">
    <property type="protein sequence ID" value="TYL36522.1"/>
    <property type="molecule type" value="Genomic_DNA"/>
</dbReference>
<protein>
    <submittedName>
        <fullName evidence="3">Universal stress protein</fullName>
    </submittedName>
</protein>
<comment type="caution">
    <text evidence="3">The sequence shown here is derived from an EMBL/GenBank/DDBJ whole genome shotgun (WGS) entry which is preliminary data.</text>
</comment>
<dbReference type="PRINTS" id="PR01438">
    <property type="entry name" value="UNVRSLSTRESS"/>
</dbReference>
<dbReference type="RefSeq" id="WP_148860167.1">
    <property type="nucleotide sequence ID" value="NZ_PHNJ01000017.1"/>
</dbReference>
<dbReference type="OrthoDB" id="105697at2157"/>
<evidence type="ECO:0000256" key="1">
    <source>
        <dbReference type="ARBA" id="ARBA00008791"/>
    </source>
</evidence>
<dbReference type="PANTHER" id="PTHR46268:SF6">
    <property type="entry name" value="UNIVERSAL STRESS PROTEIN UP12"/>
    <property type="match status" value="1"/>
</dbReference>
<gene>
    <name evidence="3" type="ORF">CV102_22125</name>
</gene>
<dbReference type="CDD" id="cd00293">
    <property type="entry name" value="USP-like"/>
    <property type="match status" value="1"/>
</dbReference>
<dbReference type="InterPro" id="IPR014729">
    <property type="entry name" value="Rossmann-like_a/b/a_fold"/>
</dbReference>
<dbReference type="Pfam" id="PF00582">
    <property type="entry name" value="Usp"/>
    <property type="match status" value="1"/>
</dbReference>
<accession>A0A8J8Q013</accession>
<dbReference type="Proteomes" id="UP000766904">
    <property type="component" value="Unassembled WGS sequence"/>
</dbReference>
<proteinExistence type="inferred from homology"/>